<evidence type="ECO:0000313" key="2">
    <source>
        <dbReference type="Proteomes" id="UP001596101"/>
    </source>
</evidence>
<evidence type="ECO:0000313" key="1">
    <source>
        <dbReference type="EMBL" id="MFC5480067.1"/>
    </source>
</evidence>
<dbReference type="EMBL" id="JBHSMR010000013">
    <property type="protein sequence ID" value="MFC5480067.1"/>
    <property type="molecule type" value="Genomic_DNA"/>
</dbReference>
<sequence length="115" mass="12532">MRALLGRTCYVSLPPGGSHAVIPVLVNAESGNVYDSRIVGEGADRLVIESCEAQKIAFEHADVLHLSSPEDFYLTDSNWVRGIGRHHAGFFVPNRAPFQEQRPGGIFARKTAMPG</sequence>
<dbReference type="Proteomes" id="UP001596101">
    <property type="component" value="Unassembled WGS sequence"/>
</dbReference>
<comment type="caution">
    <text evidence="1">The sequence shown here is derived from an EMBL/GenBank/DDBJ whole genome shotgun (WGS) entry which is preliminary data.</text>
</comment>
<dbReference type="RefSeq" id="WP_379758719.1">
    <property type="nucleotide sequence ID" value="NZ_JBHSMR010000013.1"/>
</dbReference>
<gene>
    <name evidence="1" type="ORF">ACFPQ5_17855</name>
</gene>
<keyword evidence="2" id="KW-1185">Reference proteome</keyword>
<organism evidence="1 2">
    <name type="scientific">Massilia suwonensis</name>
    <dbReference type="NCBI Taxonomy" id="648895"/>
    <lineage>
        <taxon>Bacteria</taxon>
        <taxon>Pseudomonadati</taxon>
        <taxon>Pseudomonadota</taxon>
        <taxon>Betaproteobacteria</taxon>
        <taxon>Burkholderiales</taxon>
        <taxon>Oxalobacteraceae</taxon>
        <taxon>Telluria group</taxon>
        <taxon>Massilia</taxon>
    </lineage>
</organism>
<accession>A0ABW0MSV5</accession>
<reference evidence="2" key="1">
    <citation type="journal article" date="2019" name="Int. J. Syst. Evol. Microbiol.">
        <title>The Global Catalogue of Microorganisms (GCM) 10K type strain sequencing project: providing services to taxonomists for standard genome sequencing and annotation.</title>
        <authorList>
            <consortium name="The Broad Institute Genomics Platform"/>
            <consortium name="The Broad Institute Genome Sequencing Center for Infectious Disease"/>
            <person name="Wu L."/>
            <person name="Ma J."/>
        </authorList>
    </citation>
    <scope>NUCLEOTIDE SEQUENCE [LARGE SCALE GENOMIC DNA]</scope>
    <source>
        <strain evidence="2">CCUG 43111</strain>
    </source>
</reference>
<proteinExistence type="predicted"/>
<name>A0ABW0MSV5_9BURK</name>
<protein>
    <submittedName>
        <fullName evidence="1">Uncharacterized protein</fullName>
    </submittedName>
</protein>